<feature type="signal peptide" evidence="3">
    <location>
        <begin position="1"/>
        <end position="23"/>
    </location>
</feature>
<feature type="domain" description="DUF4349" evidence="4">
    <location>
        <begin position="69"/>
        <end position="269"/>
    </location>
</feature>
<feature type="transmembrane region" description="Helical" evidence="2">
    <location>
        <begin position="251"/>
        <end position="275"/>
    </location>
</feature>
<keyword evidence="2" id="KW-0812">Transmembrane</keyword>
<keyword evidence="2" id="KW-0472">Membrane</keyword>
<dbReference type="AlphaFoldDB" id="A0A1I0S698"/>
<proteinExistence type="predicted"/>
<reference evidence="6" key="1">
    <citation type="submission" date="2016-10" db="EMBL/GenBank/DDBJ databases">
        <authorList>
            <person name="Varghese N."/>
            <person name="Submissions S."/>
        </authorList>
    </citation>
    <scope>NUCLEOTIDE SEQUENCE [LARGE SCALE GENOMIC DNA]</scope>
    <source>
        <strain evidence="6">DSM 3695</strain>
    </source>
</reference>
<evidence type="ECO:0000256" key="3">
    <source>
        <dbReference type="SAM" id="SignalP"/>
    </source>
</evidence>
<evidence type="ECO:0000313" key="6">
    <source>
        <dbReference type="Proteomes" id="UP000199310"/>
    </source>
</evidence>
<dbReference type="PROSITE" id="PS51257">
    <property type="entry name" value="PROKAR_LIPOPROTEIN"/>
    <property type="match status" value="1"/>
</dbReference>
<keyword evidence="2" id="KW-1133">Transmembrane helix</keyword>
<dbReference type="STRING" id="29529.SAMN04488122_3960"/>
<feature type="region of interest" description="Disordered" evidence="1">
    <location>
        <begin position="44"/>
        <end position="63"/>
    </location>
</feature>
<dbReference type="RefSeq" id="WP_089897332.1">
    <property type="nucleotide sequence ID" value="NZ_FOJG01000002.1"/>
</dbReference>
<evidence type="ECO:0000256" key="1">
    <source>
        <dbReference type="SAM" id="MobiDB-lite"/>
    </source>
</evidence>
<evidence type="ECO:0000259" key="4">
    <source>
        <dbReference type="Pfam" id="PF14257"/>
    </source>
</evidence>
<dbReference type="Proteomes" id="UP000199310">
    <property type="component" value="Unassembled WGS sequence"/>
</dbReference>
<keyword evidence="3" id="KW-0732">Signal</keyword>
<keyword evidence="6" id="KW-1185">Reference proteome</keyword>
<gene>
    <name evidence="5" type="ORF">SAMN04488122_3960</name>
</gene>
<sequence>MKHTFLFTLCATAFLLTACSRHNGTSAPIAQQLVLPEDEKAAPAALEKEVASDPGSEASDNTAALPISQKIIKEGILRFETNDFENAKKRITDTVKKYGGYLASEKEENTRLRWQNQMVVKIPSAAFEQCMESLTGGSSRVDEKSSTSTDVTDAYIDLDARMKARLAVEQRYVQILQQARNVKEILEVEAQLKSIREEIESAKGRLQYMDHHVAYSTINLEYYQQFANTDPQSPGFFQRSWFAFADGWNGLLSFAIGILSGWPLMVGMVFLFIFIKRVIRRRKLRKAPTNVNP</sequence>
<dbReference type="OrthoDB" id="5381491at2"/>
<evidence type="ECO:0000256" key="2">
    <source>
        <dbReference type="SAM" id="Phobius"/>
    </source>
</evidence>
<organism evidence="5 6">
    <name type="scientific">Chitinophaga arvensicola</name>
    <dbReference type="NCBI Taxonomy" id="29529"/>
    <lineage>
        <taxon>Bacteria</taxon>
        <taxon>Pseudomonadati</taxon>
        <taxon>Bacteroidota</taxon>
        <taxon>Chitinophagia</taxon>
        <taxon>Chitinophagales</taxon>
        <taxon>Chitinophagaceae</taxon>
        <taxon>Chitinophaga</taxon>
    </lineage>
</organism>
<name>A0A1I0S698_9BACT</name>
<dbReference type="InterPro" id="IPR025645">
    <property type="entry name" value="DUF4349"/>
</dbReference>
<dbReference type="EMBL" id="FOJG01000002">
    <property type="protein sequence ID" value="SEW50790.1"/>
    <property type="molecule type" value="Genomic_DNA"/>
</dbReference>
<feature type="chain" id="PRO_5011646526" description="DUF4349 domain-containing protein" evidence="3">
    <location>
        <begin position="24"/>
        <end position="293"/>
    </location>
</feature>
<accession>A0A1I0S698</accession>
<dbReference type="Pfam" id="PF14257">
    <property type="entry name" value="DUF4349"/>
    <property type="match status" value="1"/>
</dbReference>
<evidence type="ECO:0000313" key="5">
    <source>
        <dbReference type="EMBL" id="SEW50790.1"/>
    </source>
</evidence>
<protein>
    <recommendedName>
        <fullName evidence="4">DUF4349 domain-containing protein</fullName>
    </recommendedName>
</protein>